<protein>
    <recommendedName>
        <fullName evidence="2">DUF6884 domain-containing protein</fullName>
    </recommendedName>
</protein>
<gene>
    <name evidence="3" type="ORF">C484_10891</name>
</gene>
<dbReference type="PATRIC" id="fig|1230458.4.peg.2183"/>
<accession>L9ZYL6</accession>
<evidence type="ECO:0000259" key="2">
    <source>
        <dbReference type="Pfam" id="PF21818"/>
    </source>
</evidence>
<feature type="compositionally biased region" description="Basic and acidic residues" evidence="1">
    <location>
        <begin position="10"/>
        <end position="27"/>
    </location>
</feature>
<feature type="domain" description="DUF6884" evidence="2">
    <location>
        <begin position="129"/>
        <end position="258"/>
    </location>
</feature>
<dbReference type="InterPro" id="IPR049251">
    <property type="entry name" value="DUF6884"/>
</dbReference>
<dbReference type="STRING" id="1230458.C484_10891"/>
<dbReference type="OrthoDB" id="206471at2157"/>
<dbReference type="Pfam" id="PF21818">
    <property type="entry name" value="DUF6884"/>
    <property type="match status" value="1"/>
</dbReference>
<sequence length="303" mass="33699">MSADAQLADGTDRENPHLPRPREHDLPGGDLAVSSHWVHGVRDATVVAAEDRPLYRLLMDLLTDVQIPDCMPARLVSDCEDLVDVKRAVENINRGRADIGGVGGGMGYCYTVRDTIEEYRDREPQTLVAVGCSGSKYEVDDPVPAADLYRGAYWSCKREYGQTIGDDRRIISAQHALLRFDEEIASYERTPGDLEGIPVHSSKRLPNGEDVNTFLDQWALSVYEGLTRWLRAAAGGVDPRDVSLEILLGRNYRDPLKERGVFDRLRGPADLEISFPFQEVPEAQGGNGNQMGWMTDEVKKRSG</sequence>
<keyword evidence="4" id="KW-1185">Reference proteome</keyword>
<name>L9ZYL6_9EURY</name>
<proteinExistence type="predicted"/>
<dbReference type="AlphaFoldDB" id="L9ZYL6"/>
<feature type="region of interest" description="Disordered" evidence="1">
    <location>
        <begin position="280"/>
        <end position="303"/>
    </location>
</feature>
<reference evidence="3 4" key="1">
    <citation type="journal article" date="2014" name="PLoS Genet.">
        <title>Phylogenetically driven sequencing of extremely halophilic archaea reveals strategies for static and dynamic osmo-response.</title>
        <authorList>
            <person name="Becker E.A."/>
            <person name="Seitzer P.M."/>
            <person name="Tritt A."/>
            <person name="Larsen D."/>
            <person name="Krusor M."/>
            <person name="Yao A.I."/>
            <person name="Wu D."/>
            <person name="Madern D."/>
            <person name="Eisen J.A."/>
            <person name="Darling A.E."/>
            <person name="Facciotti M.T."/>
        </authorList>
    </citation>
    <scope>NUCLEOTIDE SEQUENCE [LARGE SCALE GENOMIC DNA]</scope>
    <source>
        <strain evidence="3 4">DSM 12281</strain>
    </source>
</reference>
<comment type="caution">
    <text evidence="3">The sequence shown here is derived from an EMBL/GenBank/DDBJ whole genome shotgun (WGS) entry which is preliminary data.</text>
</comment>
<organism evidence="3 4">
    <name type="scientific">Natrialba taiwanensis DSM 12281</name>
    <dbReference type="NCBI Taxonomy" id="1230458"/>
    <lineage>
        <taxon>Archaea</taxon>
        <taxon>Methanobacteriati</taxon>
        <taxon>Methanobacteriota</taxon>
        <taxon>Stenosarchaea group</taxon>
        <taxon>Halobacteria</taxon>
        <taxon>Halobacteriales</taxon>
        <taxon>Natrialbaceae</taxon>
        <taxon>Natrialba</taxon>
    </lineage>
</organism>
<feature type="region of interest" description="Disordered" evidence="1">
    <location>
        <begin position="1"/>
        <end position="29"/>
    </location>
</feature>
<dbReference type="Proteomes" id="UP000011648">
    <property type="component" value="Unassembled WGS sequence"/>
</dbReference>
<evidence type="ECO:0000313" key="3">
    <source>
        <dbReference type="EMBL" id="ELY91409.1"/>
    </source>
</evidence>
<dbReference type="RefSeq" id="WP_006825931.1">
    <property type="nucleotide sequence ID" value="NZ_AOIL01000038.1"/>
</dbReference>
<evidence type="ECO:0000313" key="4">
    <source>
        <dbReference type="Proteomes" id="UP000011648"/>
    </source>
</evidence>
<evidence type="ECO:0000256" key="1">
    <source>
        <dbReference type="SAM" id="MobiDB-lite"/>
    </source>
</evidence>
<dbReference type="EMBL" id="AOIL01000038">
    <property type="protein sequence ID" value="ELY91409.1"/>
    <property type="molecule type" value="Genomic_DNA"/>
</dbReference>